<comment type="caution">
    <text evidence="2">The sequence shown here is derived from an EMBL/GenBank/DDBJ whole genome shotgun (WGS) entry which is preliminary data.</text>
</comment>
<evidence type="ECO:0000259" key="1">
    <source>
        <dbReference type="Pfam" id="PF25137"/>
    </source>
</evidence>
<dbReference type="AlphaFoldDB" id="A0A3E4U6Q3"/>
<accession>A0A3E4U6Q3</accession>
<dbReference type="InterPro" id="IPR056798">
    <property type="entry name" value="ADH_Fe_C"/>
</dbReference>
<dbReference type="Gene3D" id="1.20.1090.10">
    <property type="entry name" value="Dehydroquinate synthase-like - alpha domain"/>
    <property type="match status" value="1"/>
</dbReference>
<sequence>MDALAPALEAYFGTYAMEETDRYAVAYIRLIHENLEYALANPSD</sequence>
<organism evidence="2 3">
    <name type="scientific">Hungatella hathewayi</name>
    <dbReference type="NCBI Taxonomy" id="154046"/>
    <lineage>
        <taxon>Bacteria</taxon>
        <taxon>Bacillati</taxon>
        <taxon>Bacillota</taxon>
        <taxon>Clostridia</taxon>
        <taxon>Lachnospirales</taxon>
        <taxon>Lachnospiraceae</taxon>
        <taxon>Hungatella</taxon>
    </lineage>
</organism>
<protein>
    <submittedName>
        <fullName evidence="2">Iron-containing alcohol dehydrogenase</fullName>
    </submittedName>
</protein>
<proteinExistence type="predicted"/>
<evidence type="ECO:0000313" key="2">
    <source>
        <dbReference type="EMBL" id="RGM03616.1"/>
    </source>
</evidence>
<name>A0A3E4U6Q3_9FIRM</name>
<feature type="domain" description="Fe-containing alcohol dehydrogenase-like C-terminal" evidence="1">
    <location>
        <begin position="1"/>
        <end position="44"/>
    </location>
</feature>
<reference evidence="2 3" key="1">
    <citation type="submission" date="2018-08" db="EMBL/GenBank/DDBJ databases">
        <title>A genome reference for cultivated species of the human gut microbiota.</title>
        <authorList>
            <person name="Zou Y."/>
            <person name="Xue W."/>
            <person name="Luo G."/>
        </authorList>
    </citation>
    <scope>NUCLEOTIDE SEQUENCE [LARGE SCALE GENOMIC DNA]</scope>
    <source>
        <strain evidence="2 3">TF05-11AC</strain>
    </source>
</reference>
<gene>
    <name evidence="2" type="ORF">DXC39_14940</name>
</gene>
<dbReference type="Pfam" id="PF25137">
    <property type="entry name" value="ADH_Fe_C"/>
    <property type="match status" value="1"/>
</dbReference>
<evidence type="ECO:0000313" key="3">
    <source>
        <dbReference type="Proteomes" id="UP000261257"/>
    </source>
</evidence>
<dbReference type="SUPFAM" id="SSF56796">
    <property type="entry name" value="Dehydroquinate synthase-like"/>
    <property type="match status" value="1"/>
</dbReference>
<dbReference type="Proteomes" id="UP000261257">
    <property type="component" value="Unassembled WGS sequence"/>
</dbReference>
<dbReference type="EMBL" id="QSSQ01000013">
    <property type="protein sequence ID" value="RGM03616.1"/>
    <property type="molecule type" value="Genomic_DNA"/>
</dbReference>